<organism evidence="1">
    <name type="scientific">Notodromas monacha</name>
    <dbReference type="NCBI Taxonomy" id="399045"/>
    <lineage>
        <taxon>Eukaryota</taxon>
        <taxon>Metazoa</taxon>
        <taxon>Ecdysozoa</taxon>
        <taxon>Arthropoda</taxon>
        <taxon>Crustacea</taxon>
        <taxon>Oligostraca</taxon>
        <taxon>Ostracoda</taxon>
        <taxon>Podocopa</taxon>
        <taxon>Podocopida</taxon>
        <taxon>Cypridocopina</taxon>
        <taxon>Cypridoidea</taxon>
        <taxon>Cyprididae</taxon>
        <taxon>Notodromas</taxon>
    </lineage>
</organism>
<evidence type="ECO:0000313" key="1">
    <source>
        <dbReference type="EMBL" id="CAD7285758.1"/>
    </source>
</evidence>
<dbReference type="Proteomes" id="UP000678499">
    <property type="component" value="Unassembled WGS sequence"/>
</dbReference>
<dbReference type="EMBL" id="OA903908">
    <property type="protein sequence ID" value="CAD7285758.1"/>
    <property type="molecule type" value="Genomic_DNA"/>
</dbReference>
<protein>
    <submittedName>
        <fullName evidence="1">Uncharacterized protein</fullName>
    </submittedName>
</protein>
<sequence length="149" mass="16902">MLECFRRKERKLGILTKVEETKLSQFAKRVVGNLKEPKKPAFNEEETDLLVKSLGFLKSEITEAEVCLVNLFSEAVRNRWKAEDFLIEELEGGRGEILAKIWTRNKDDLIAHFSQPQHSNQVESVSHSLSITTATSKQKSVAIPASTFI</sequence>
<accession>A0A7R9C1Y7</accession>
<proteinExistence type="predicted"/>
<keyword evidence="2" id="KW-1185">Reference proteome</keyword>
<gene>
    <name evidence="1" type="ORF">NMOB1V02_LOCUS13360</name>
</gene>
<evidence type="ECO:0000313" key="2">
    <source>
        <dbReference type="Proteomes" id="UP000678499"/>
    </source>
</evidence>
<dbReference type="EMBL" id="CAJPEX010021871">
    <property type="protein sequence ID" value="CAG0925910.1"/>
    <property type="molecule type" value="Genomic_DNA"/>
</dbReference>
<dbReference type="AlphaFoldDB" id="A0A7R9C1Y7"/>
<feature type="non-terminal residue" evidence="1">
    <location>
        <position position="1"/>
    </location>
</feature>
<name>A0A7R9C1Y7_9CRUS</name>
<dbReference type="Pfam" id="PF21672">
    <property type="entry name" value="COMM_HN"/>
    <property type="match status" value="1"/>
</dbReference>
<reference evidence="1" key="1">
    <citation type="submission" date="2020-11" db="EMBL/GenBank/DDBJ databases">
        <authorList>
            <person name="Tran Van P."/>
        </authorList>
    </citation>
    <scope>NUCLEOTIDE SEQUENCE</scope>
</reference>